<dbReference type="GeneID" id="85392919"/>
<evidence type="ECO:0000313" key="1">
    <source>
        <dbReference type="EMBL" id="KAK1718071.1"/>
    </source>
</evidence>
<protein>
    <submittedName>
        <fullName evidence="1">Uncharacterized protein</fullName>
    </submittedName>
</protein>
<keyword evidence="2" id="KW-1185">Reference proteome</keyword>
<dbReference type="AlphaFoldDB" id="A0AAD8UGF8"/>
<dbReference type="RefSeq" id="XP_060361071.1">
    <property type="nucleotide sequence ID" value="XM_060509020.1"/>
</dbReference>
<sequence length="65" mass="7510">MSYAIRHTILWMYYFESATVQRQLSLQDLFGLLMVLVSQLTSRGGSVKQAQPVEDFCHDRMAGRK</sequence>
<comment type="caution">
    <text evidence="1">The sequence shown here is derived from an EMBL/GenBank/DDBJ whole genome shotgun (WGS) entry which is preliminary data.</text>
</comment>
<accession>A0AAD8UGF8</accession>
<dbReference type="Proteomes" id="UP001244207">
    <property type="component" value="Unassembled WGS sequence"/>
</dbReference>
<name>A0AAD8UGF8_GLOAC</name>
<gene>
    <name evidence="1" type="ORF">BDZ83DRAFT_633269</name>
</gene>
<evidence type="ECO:0000313" key="2">
    <source>
        <dbReference type="Proteomes" id="UP001244207"/>
    </source>
</evidence>
<organism evidence="1 2">
    <name type="scientific">Glomerella acutata</name>
    <name type="common">Colletotrichum acutatum</name>
    <dbReference type="NCBI Taxonomy" id="27357"/>
    <lineage>
        <taxon>Eukaryota</taxon>
        <taxon>Fungi</taxon>
        <taxon>Dikarya</taxon>
        <taxon>Ascomycota</taxon>
        <taxon>Pezizomycotina</taxon>
        <taxon>Sordariomycetes</taxon>
        <taxon>Hypocreomycetidae</taxon>
        <taxon>Glomerellales</taxon>
        <taxon>Glomerellaceae</taxon>
        <taxon>Colletotrichum</taxon>
        <taxon>Colletotrichum acutatum species complex</taxon>
    </lineage>
</organism>
<dbReference type="EMBL" id="JAHMHS010000104">
    <property type="protein sequence ID" value="KAK1718071.1"/>
    <property type="molecule type" value="Genomic_DNA"/>
</dbReference>
<proteinExistence type="predicted"/>
<reference evidence="1" key="1">
    <citation type="submission" date="2021-12" db="EMBL/GenBank/DDBJ databases">
        <title>Comparative genomics, transcriptomics and evolutionary studies reveal genomic signatures of adaptation to plant cell wall in hemibiotrophic fungi.</title>
        <authorList>
            <consortium name="DOE Joint Genome Institute"/>
            <person name="Baroncelli R."/>
            <person name="Diaz J.F."/>
            <person name="Benocci T."/>
            <person name="Peng M."/>
            <person name="Battaglia E."/>
            <person name="Haridas S."/>
            <person name="Andreopoulos W."/>
            <person name="Labutti K."/>
            <person name="Pangilinan J."/>
            <person name="Floch G.L."/>
            <person name="Makela M.R."/>
            <person name="Henrissat B."/>
            <person name="Grigoriev I.V."/>
            <person name="Crouch J.A."/>
            <person name="De Vries R.P."/>
            <person name="Sukno S.A."/>
            <person name="Thon M.R."/>
        </authorList>
    </citation>
    <scope>NUCLEOTIDE SEQUENCE</scope>
    <source>
        <strain evidence="1">CBS 112980</strain>
    </source>
</reference>